<accession>A0ABN1AQ57</accession>
<protein>
    <recommendedName>
        <fullName evidence="4">YqzM-like protein</fullName>
    </recommendedName>
</protein>
<keyword evidence="1" id="KW-1133">Transmembrane helix</keyword>
<evidence type="ECO:0000313" key="3">
    <source>
        <dbReference type="Proteomes" id="UP001500880"/>
    </source>
</evidence>
<evidence type="ECO:0000313" key="2">
    <source>
        <dbReference type="EMBL" id="GAA0481657.1"/>
    </source>
</evidence>
<keyword evidence="3" id="KW-1185">Reference proteome</keyword>
<feature type="transmembrane region" description="Helical" evidence="1">
    <location>
        <begin position="34"/>
        <end position="56"/>
    </location>
</feature>
<dbReference type="RefSeq" id="WP_343836752.1">
    <property type="nucleotide sequence ID" value="NZ_BAAADO010000001.1"/>
</dbReference>
<dbReference type="EMBL" id="BAAADO010000001">
    <property type="protein sequence ID" value="GAA0481657.1"/>
    <property type="molecule type" value="Genomic_DNA"/>
</dbReference>
<name>A0ABN1AQ57_9BACI</name>
<reference evidence="2 3" key="1">
    <citation type="journal article" date="2019" name="Int. J. Syst. Evol. Microbiol.">
        <title>The Global Catalogue of Microorganisms (GCM) 10K type strain sequencing project: providing services to taxonomists for standard genome sequencing and annotation.</title>
        <authorList>
            <consortium name="The Broad Institute Genomics Platform"/>
            <consortium name="The Broad Institute Genome Sequencing Center for Infectious Disease"/>
            <person name="Wu L."/>
            <person name="Ma J."/>
        </authorList>
    </citation>
    <scope>NUCLEOTIDE SEQUENCE [LARGE SCALE GENOMIC DNA]</scope>
    <source>
        <strain evidence="2 3">JCM 12389</strain>
    </source>
</reference>
<keyword evidence="1" id="KW-0472">Membrane</keyword>
<sequence>MSHHKPFNDAIDHMQRVEGAPVGRGGRLPKPINFIGYFLFGGMFIMTVLIIFLHFFQG</sequence>
<gene>
    <name evidence="2" type="ORF">GCM10008986_02960</name>
</gene>
<dbReference type="Proteomes" id="UP001500880">
    <property type="component" value="Unassembled WGS sequence"/>
</dbReference>
<keyword evidence="1" id="KW-0812">Transmembrane</keyword>
<comment type="caution">
    <text evidence="2">The sequence shown here is derived from an EMBL/GenBank/DDBJ whole genome shotgun (WGS) entry which is preliminary data.</text>
</comment>
<evidence type="ECO:0008006" key="4">
    <source>
        <dbReference type="Google" id="ProtNLM"/>
    </source>
</evidence>
<evidence type="ECO:0000256" key="1">
    <source>
        <dbReference type="SAM" id="Phobius"/>
    </source>
</evidence>
<organism evidence="2 3">
    <name type="scientific">Salinibacillus aidingensis</name>
    <dbReference type="NCBI Taxonomy" id="237684"/>
    <lineage>
        <taxon>Bacteria</taxon>
        <taxon>Bacillati</taxon>
        <taxon>Bacillota</taxon>
        <taxon>Bacilli</taxon>
        <taxon>Bacillales</taxon>
        <taxon>Bacillaceae</taxon>
        <taxon>Salinibacillus</taxon>
    </lineage>
</organism>
<proteinExistence type="predicted"/>